<feature type="transmembrane region" description="Helical" evidence="1">
    <location>
        <begin position="177"/>
        <end position="195"/>
    </location>
</feature>
<evidence type="ECO:0000313" key="3">
    <source>
        <dbReference type="Proteomes" id="UP000183685"/>
    </source>
</evidence>
<evidence type="ECO:0008006" key="4">
    <source>
        <dbReference type="Google" id="ProtNLM"/>
    </source>
</evidence>
<keyword evidence="1" id="KW-1133">Transmembrane helix</keyword>
<dbReference type="AlphaFoldDB" id="A0A1G6ZUB0"/>
<gene>
    <name evidence="2" type="ORF">SAMN04488071_1953</name>
</gene>
<proteinExistence type="predicted"/>
<reference evidence="2 3" key="1">
    <citation type="submission" date="2016-10" db="EMBL/GenBank/DDBJ databases">
        <authorList>
            <person name="de Groot N.N."/>
        </authorList>
    </citation>
    <scope>NUCLEOTIDE SEQUENCE [LARGE SCALE GENOMIC DNA]</scope>
    <source>
        <strain evidence="2 3">CGMCC 1.9109</strain>
    </source>
</reference>
<evidence type="ECO:0000256" key="1">
    <source>
        <dbReference type="SAM" id="Phobius"/>
    </source>
</evidence>
<dbReference type="Pfam" id="PF12412">
    <property type="entry name" value="DUF3667"/>
    <property type="match status" value="1"/>
</dbReference>
<name>A0A1G6ZUB0_9PROT</name>
<accession>A0A1G6ZUB0</accession>
<keyword evidence="3" id="KW-1185">Reference proteome</keyword>
<dbReference type="Proteomes" id="UP000183685">
    <property type="component" value="Unassembled WGS sequence"/>
</dbReference>
<organism evidence="2 3">
    <name type="scientific">Kordiimonas lacus</name>
    <dbReference type="NCBI Taxonomy" id="637679"/>
    <lineage>
        <taxon>Bacteria</taxon>
        <taxon>Pseudomonadati</taxon>
        <taxon>Pseudomonadota</taxon>
        <taxon>Alphaproteobacteria</taxon>
        <taxon>Kordiimonadales</taxon>
        <taxon>Kordiimonadaceae</taxon>
        <taxon>Kordiimonas</taxon>
    </lineage>
</organism>
<dbReference type="EMBL" id="FNAK01000004">
    <property type="protein sequence ID" value="SDE06090.1"/>
    <property type="molecule type" value="Genomic_DNA"/>
</dbReference>
<protein>
    <recommendedName>
        <fullName evidence="4">DUF3667 domain-containing protein</fullName>
    </recommendedName>
</protein>
<sequence length="237" mass="26574">MFGQLLEEVSSLDSKLFRSFRAFLFSPGLLAYEHWRGARKPYLKPVTLFLIVNVIYFLVSPITDFALPLNNQAIQPYGAWVTKVIDGYVASSGESFDQVAARYDALTQVVAKSIVIVSVPFLVPFVWICSPFRRYYLLDHTVFALHHYAFVLIWPVAASGIGYSLHALGLEAFLPGWANAALLFLPLYAYGVVGVKRAYGGGWIGALLKGIVLFAGVAVSHFIYRLIQFWVVWWQVT</sequence>
<keyword evidence="1" id="KW-0812">Transmembrane</keyword>
<dbReference type="InterPro" id="IPR022134">
    <property type="entry name" value="DUF3667"/>
</dbReference>
<dbReference type="STRING" id="637679.GCA_001550055_01902"/>
<feature type="transmembrane region" description="Helical" evidence="1">
    <location>
        <begin position="109"/>
        <end position="130"/>
    </location>
</feature>
<feature type="transmembrane region" description="Helical" evidence="1">
    <location>
        <begin position="42"/>
        <end position="59"/>
    </location>
</feature>
<feature type="transmembrane region" description="Helical" evidence="1">
    <location>
        <begin position="142"/>
        <end position="165"/>
    </location>
</feature>
<evidence type="ECO:0000313" key="2">
    <source>
        <dbReference type="EMBL" id="SDE06090.1"/>
    </source>
</evidence>
<keyword evidence="1" id="KW-0472">Membrane</keyword>
<dbReference type="RefSeq" id="WP_068304272.1">
    <property type="nucleotide sequence ID" value="NZ_FNAK01000004.1"/>
</dbReference>
<feature type="transmembrane region" description="Helical" evidence="1">
    <location>
        <begin position="207"/>
        <end position="227"/>
    </location>
</feature>